<proteinExistence type="predicted"/>
<organism evidence="3 4">
    <name type="scientific">Paenirhodobacter populi</name>
    <dbReference type="NCBI Taxonomy" id="2306993"/>
    <lineage>
        <taxon>Bacteria</taxon>
        <taxon>Pseudomonadati</taxon>
        <taxon>Pseudomonadota</taxon>
        <taxon>Alphaproteobacteria</taxon>
        <taxon>Rhodobacterales</taxon>
        <taxon>Rhodobacter group</taxon>
        <taxon>Paenirhodobacter</taxon>
    </lineage>
</organism>
<dbReference type="Pfam" id="PF13817">
    <property type="entry name" value="DDE_Tnp_IS66_C"/>
    <property type="match status" value="1"/>
</dbReference>
<accession>A0A443K019</accession>
<dbReference type="EMBL" id="SAUX01000039">
    <property type="protein sequence ID" value="RWR26143.1"/>
    <property type="molecule type" value="Genomic_DNA"/>
</dbReference>
<dbReference type="InterPro" id="IPR039552">
    <property type="entry name" value="IS66_C"/>
</dbReference>
<reference evidence="3 4" key="2">
    <citation type="submission" date="2019-01" db="EMBL/GenBank/DDBJ databases">
        <authorList>
            <person name="Li Y."/>
        </authorList>
    </citation>
    <scope>NUCLEOTIDE SEQUENCE [LARGE SCALE GENOMIC DNA]</scope>
    <source>
        <strain evidence="3 4">D19-10-3-21</strain>
    </source>
</reference>
<evidence type="ECO:0000256" key="1">
    <source>
        <dbReference type="SAM" id="MobiDB-lite"/>
    </source>
</evidence>
<reference evidence="3 4" key="1">
    <citation type="submission" date="2019-01" db="EMBL/GenBank/DDBJ databases">
        <title>Sinorhodobacter populi sp. nov. isolated from the symptomatic bark tissue of Populus euramericana canker.</title>
        <authorList>
            <person name="Xu G."/>
        </authorList>
    </citation>
    <scope>NUCLEOTIDE SEQUENCE [LARGE SCALE GENOMIC DNA]</scope>
    <source>
        <strain evidence="3 4">D19-10-3-21</strain>
    </source>
</reference>
<evidence type="ECO:0000313" key="4">
    <source>
        <dbReference type="Proteomes" id="UP000285295"/>
    </source>
</evidence>
<feature type="domain" description="Transposase IS66 C-terminal" evidence="2">
    <location>
        <begin position="17"/>
        <end position="51"/>
    </location>
</feature>
<sequence>MFASHDEDGRAQGHVASLIETAKINGIKAFAYLEAIREVIPAGRPQSRIDDPPALKLQAVKPNPRGSQPSLTTRSMRRTQIRMCSSAGNPMGPARCCASLSADGNGLILRSNLPRTDGRAALDTIHRHWPDG</sequence>
<feature type="compositionally biased region" description="Polar residues" evidence="1">
    <location>
        <begin position="65"/>
        <end position="74"/>
    </location>
</feature>
<evidence type="ECO:0000259" key="2">
    <source>
        <dbReference type="Pfam" id="PF13817"/>
    </source>
</evidence>
<dbReference type="RefSeq" id="WP_128238797.1">
    <property type="nucleotide sequence ID" value="NZ_SAUX01000039.1"/>
</dbReference>
<feature type="region of interest" description="Disordered" evidence="1">
    <location>
        <begin position="57"/>
        <end position="76"/>
    </location>
</feature>
<protein>
    <submittedName>
        <fullName evidence="3">Transposase domain-containing protein</fullName>
    </submittedName>
</protein>
<dbReference type="AlphaFoldDB" id="A0A443K019"/>
<dbReference type="OrthoDB" id="9800877at2"/>
<name>A0A443K019_9RHOB</name>
<evidence type="ECO:0000313" key="3">
    <source>
        <dbReference type="EMBL" id="RWR26143.1"/>
    </source>
</evidence>
<comment type="caution">
    <text evidence="3">The sequence shown here is derived from an EMBL/GenBank/DDBJ whole genome shotgun (WGS) entry which is preliminary data.</text>
</comment>
<dbReference type="Proteomes" id="UP000285295">
    <property type="component" value="Unassembled WGS sequence"/>
</dbReference>
<gene>
    <name evidence="3" type="ORF">D2T31_20910</name>
</gene>